<feature type="transmembrane region" description="Helical" evidence="6">
    <location>
        <begin position="366"/>
        <end position="390"/>
    </location>
</feature>
<dbReference type="InterPro" id="IPR001927">
    <property type="entry name" value="Na/Gal_symport"/>
</dbReference>
<dbReference type="CDD" id="cd17332">
    <property type="entry name" value="MFS_MelB_like"/>
    <property type="match status" value="1"/>
</dbReference>
<dbReference type="Pfam" id="PF13347">
    <property type="entry name" value="MFS_2"/>
    <property type="match status" value="1"/>
</dbReference>
<feature type="transmembrane region" description="Helical" evidence="6">
    <location>
        <begin position="235"/>
        <end position="260"/>
    </location>
</feature>
<feature type="transmembrane region" description="Helical" evidence="6">
    <location>
        <begin position="154"/>
        <end position="176"/>
    </location>
</feature>
<feature type="transmembrane region" description="Helical" evidence="6">
    <location>
        <begin position="84"/>
        <end position="101"/>
    </location>
</feature>
<dbReference type="PANTHER" id="PTHR11328:SF24">
    <property type="entry name" value="MAJOR FACILITATOR SUPERFAMILY (MFS) PROFILE DOMAIN-CONTAINING PROTEIN"/>
    <property type="match status" value="1"/>
</dbReference>
<keyword evidence="4 6" id="KW-1133">Transmembrane helix</keyword>
<dbReference type="GO" id="GO:0015293">
    <property type="term" value="F:symporter activity"/>
    <property type="evidence" value="ECO:0007669"/>
    <property type="project" value="InterPro"/>
</dbReference>
<dbReference type="GO" id="GO:0006814">
    <property type="term" value="P:sodium ion transport"/>
    <property type="evidence" value="ECO:0007669"/>
    <property type="project" value="InterPro"/>
</dbReference>
<dbReference type="SUPFAM" id="SSF103473">
    <property type="entry name" value="MFS general substrate transporter"/>
    <property type="match status" value="1"/>
</dbReference>
<evidence type="ECO:0000256" key="3">
    <source>
        <dbReference type="ARBA" id="ARBA00022692"/>
    </source>
</evidence>
<evidence type="ECO:0000256" key="1">
    <source>
        <dbReference type="ARBA" id="ARBA00004651"/>
    </source>
</evidence>
<dbReference type="RefSeq" id="WP_076168874.1">
    <property type="nucleotide sequence ID" value="NZ_MRTP01000001.1"/>
</dbReference>
<dbReference type="GO" id="GO:0005886">
    <property type="term" value="C:plasma membrane"/>
    <property type="evidence" value="ECO:0007669"/>
    <property type="project" value="UniProtKB-SubCell"/>
</dbReference>
<keyword evidence="3 6" id="KW-0812">Transmembrane</keyword>
<dbReference type="InterPro" id="IPR020846">
    <property type="entry name" value="MFS_dom"/>
</dbReference>
<dbReference type="AlphaFoldDB" id="A0A1R1F426"/>
<reference evidence="8 9" key="1">
    <citation type="submission" date="2016-11" db="EMBL/GenBank/DDBJ databases">
        <title>Paenibacillus species isolates.</title>
        <authorList>
            <person name="Beno S.M."/>
        </authorList>
    </citation>
    <scope>NUCLEOTIDE SEQUENCE [LARGE SCALE GENOMIC DNA]</scope>
    <source>
        <strain evidence="8 9">FSL R5-0378</strain>
    </source>
</reference>
<evidence type="ECO:0000259" key="7">
    <source>
        <dbReference type="PROSITE" id="PS50850"/>
    </source>
</evidence>
<dbReference type="PROSITE" id="PS50850">
    <property type="entry name" value="MFS"/>
    <property type="match status" value="1"/>
</dbReference>
<dbReference type="STRING" id="297318.BK138_09855"/>
<feature type="transmembrane region" description="Helical" evidence="6">
    <location>
        <begin position="182"/>
        <end position="203"/>
    </location>
</feature>
<gene>
    <name evidence="8" type="ORF">BK138_09855</name>
</gene>
<dbReference type="NCBIfam" id="TIGR00792">
    <property type="entry name" value="gph"/>
    <property type="match status" value="1"/>
</dbReference>
<keyword evidence="5 6" id="KW-0472">Membrane</keyword>
<sequence length="452" mass="49790">MAQAAGKLSLSEKISYGFGDLASNFVWGMTTSYLLYFYTNVYGLAATAIGTLFLITRILDAVIDPVIGVMIDKTSSRFGKARPFILFLTIPFAIFSVLTFITPDWSEGGKLIYAYLTYLILGILYSGVNLPYGALMPMMTKDPEEKNQLSSFRIMGMAIGAIAVSALTNPLVKWIGGGNDRLGFPVTMGIFTVVAVVMFYVVFLKCKERFSESAEKTKEFNTLTSAKHMFRNQPWVMIALNSLFMFLRIGVVFGVLVYFVQYVLGQPEMIPLYLTLANVANFAGGALAPFVLRRLGKRNGSILALTGAVLLYGVLFFLESSPPFLYLVIFFIANIGIGINSPANFSMLADTVDYHEWKFGHRSEGMLYSAYSFATKFGIAVGGSVVAYALGFAGYDPDAVTPQATDMIRVLFYIGPILLTILQIGCLVLYKLDKEHKQIVQDLDLRTSSVKA</sequence>
<dbReference type="InterPro" id="IPR036259">
    <property type="entry name" value="MFS_trans_sf"/>
</dbReference>
<comment type="caution">
    <text evidence="8">The sequence shown here is derived from an EMBL/GenBank/DDBJ whole genome shotgun (WGS) entry which is preliminary data.</text>
</comment>
<feature type="transmembrane region" description="Helical" evidence="6">
    <location>
        <begin position="44"/>
        <end position="63"/>
    </location>
</feature>
<dbReference type="PANTHER" id="PTHR11328">
    <property type="entry name" value="MAJOR FACILITATOR SUPERFAMILY DOMAIN-CONTAINING PROTEIN"/>
    <property type="match status" value="1"/>
</dbReference>
<feature type="transmembrane region" description="Helical" evidence="6">
    <location>
        <begin position="113"/>
        <end position="133"/>
    </location>
</feature>
<accession>A0A1R1F426</accession>
<evidence type="ECO:0000256" key="4">
    <source>
        <dbReference type="ARBA" id="ARBA00022989"/>
    </source>
</evidence>
<dbReference type="Proteomes" id="UP000187172">
    <property type="component" value="Unassembled WGS sequence"/>
</dbReference>
<dbReference type="InterPro" id="IPR039672">
    <property type="entry name" value="MFS_2"/>
</dbReference>
<comment type="subcellular location">
    <subcellularLocation>
        <location evidence="1">Cell membrane</location>
        <topology evidence="1">Multi-pass membrane protein</topology>
    </subcellularLocation>
</comment>
<feature type="transmembrane region" description="Helical" evidence="6">
    <location>
        <begin position="324"/>
        <end position="345"/>
    </location>
</feature>
<evidence type="ECO:0000313" key="9">
    <source>
        <dbReference type="Proteomes" id="UP000187172"/>
    </source>
</evidence>
<keyword evidence="2" id="KW-0813">Transport</keyword>
<evidence type="ECO:0000256" key="5">
    <source>
        <dbReference type="ARBA" id="ARBA00023136"/>
    </source>
</evidence>
<protein>
    <recommendedName>
        <fullName evidence="7">Major facilitator superfamily (MFS) profile domain-containing protein</fullName>
    </recommendedName>
</protein>
<feature type="transmembrane region" description="Helical" evidence="6">
    <location>
        <begin position="272"/>
        <end position="292"/>
    </location>
</feature>
<evidence type="ECO:0000256" key="2">
    <source>
        <dbReference type="ARBA" id="ARBA00022448"/>
    </source>
</evidence>
<organism evidence="8 9">
    <name type="scientific">Paenibacillus rhizosphaerae</name>
    <dbReference type="NCBI Taxonomy" id="297318"/>
    <lineage>
        <taxon>Bacteria</taxon>
        <taxon>Bacillati</taxon>
        <taxon>Bacillota</taxon>
        <taxon>Bacilli</taxon>
        <taxon>Bacillales</taxon>
        <taxon>Paenibacillaceae</taxon>
        <taxon>Paenibacillus</taxon>
    </lineage>
</organism>
<feature type="transmembrane region" description="Helical" evidence="6">
    <location>
        <begin position="410"/>
        <end position="430"/>
    </location>
</feature>
<evidence type="ECO:0000256" key="6">
    <source>
        <dbReference type="SAM" id="Phobius"/>
    </source>
</evidence>
<dbReference type="EMBL" id="MRTP01000001">
    <property type="protein sequence ID" value="OMF58782.1"/>
    <property type="molecule type" value="Genomic_DNA"/>
</dbReference>
<dbReference type="GO" id="GO:0008643">
    <property type="term" value="P:carbohydrate transport"/>
    <property type="evidence" value="ECO:0007669"/>
    <property type="project" value="InterPro"/>
</dbReference>
<name>A0A1R1F426_9BACL</name>
<keyword evidence="9" id="KW-1185">Reference proteome</keyword>
<feature type="transmembrane region" description="Helical" evidence="6">
    <location>
        <begin position="299"/>
        <end position="318"/>
    </location>
</feature>
<feature type="domain" description="Major facilitator superfamily (MFS) profile" evidence="7">
    <location>
        <begin position="1"/>
        <end position="434"/>
    </location>
</feature>
<dbReference type="Gene3D" id="1.20.1250.20">
    <property type="entry name" value="MFS general substrate transporter like domains"/>
    <property type="match status" value="2"/>
</dbReference>
<evidence type="ECO:0000313" key="8">
    <source>
        <dbReference type="EMBL" id="OMF58782.1"/>
    </source>
</evidence>
<proteinExistence type="predicted"/>